<feature type="domain" description="TiaS C-terminal zinc ribbon" evidence="9">
    <location>
        <begin position="362"/>
        <end position="401"/>
    </location>
</feature>
<dbReference type="HAMAP" id="MF_01892">
    <property type="entry name" value="tRNA_Ile2_agm2C_synt"/>
    <property type="match status" value="1"/>
</dbReference>
<organism evidence="10 11">
    <name type="scientific">Nitrososphaera gargensis (strain Ga9.2)</name>
    <dbReference type="NCBI Taxonomy" id="1237085"/>
    <lineage>
        <taxon>Archaea</taxon>
        <taxon>Nitrososphaerota</taxon>
        <taxon>Nitrososphaeria</taxon>
        <taxon>Nitrososphaerales</taxon>
        <taxon>Nitrososphaeraceae</taxon>
        <taxon>Nitrososphaera</taxon>
    </lineage>
</organism>
<dbReference type="Gene3D" id="3.90.600.20">
    <property type="match status" value="1"/>
</dbReference>
<dbReference type="PANTHER" id="PTHR40705:SF1">
    <property type="entry name" value="TRNA(ILE2) 2-AGMATINYLCYTIDINE SYNTHETASE TIAS"/>
    <property type="match status" value="1"/>
</dbReference>
<dbReference type="CDD" id="cd04482">
    <property type="entry name" value="RPA2_OBF_like"/>
    <property type="match status" value="1"/>
</dbReference>
<dbReference type="InterPro" id="IPR024913">
    <property type="entry name" value="tRNA_Ile2__agm2C_synt"/>
</dbReference>
<dbReference type="InParanoid" id="K0IP49"/>
<name>K0IP49_NITGG</name>
<keyword evidence="3 6" id="KW-0819">tRNA processing</keyword>
<dbReference type="EMBL" id="CP002408">
    <property type="protein sequence ID" value="AFU60504.1"/>
    <property type="molecule type" value="Genomic_DNA"/>
</dbReference>
<dbReference type="GO" id="GO:0002101">
    <property type="term" value="P:tRNA wobble cytosine modification"/>
    <property type="evidence" value="ECO:0007669"/>
    <property type="project" value="UniProtKB-UniRule"/>
</dbReference>
<dbReference type="Pfam" id="PF08489">
    <property type="entry name" value="TiaS_FLD"/>
    <property type="match status" value="1"/>
</dbReference>
<dbReference type="InterPro" id="IPR013696">
    <property type="entry name" value="TiaS_FLD"/>
</dbReference>
<dbReference type="KEGG" id="nga:Ngar_c35910"/>
<dbReference type="GO" id="GO:0005737">
    <property type="term" value="C:cytoplasm"/>
    <property type="evidence" value="ECO:0007669"/>
    <property type="project" value="UniProtKB-SubCell"/>
</dbReference>
<dbReference type="InterPro" id="IPR053870">
    <property type="entry name" value="TiaS-like_TCKD"/>
</dbReference>
<comment type="catalytic activity">
    <reaction evidence="6">
        <text>cytidine(34) in tRNA(Ile2) + agmatine + ATP + H2O = 2-agmatinylcytidine(34) in tRNA(Ile2) + AMP + 2 phosphate + 2 H(+)</text>
        <dbReference type="Rhea" id="RHEA:43608"/>
        <dbReference type="Rhea" id="RHEA-COMP:10625"/>
        <dbReference type="Rhea" id="RHEA-COMP:10626"/>
        <dbReference type="ChEBI" id="CHEBI:15377"/>
        <dbReference type="ChEBI" id="CHEBI:15378"/>
        <dbReference type="ChEBI" id="CHEBI:30616"/>
        <dbReference type="ChEBI" id="CHEBI:43474"/>
        <dbReference type="ChEBI" id="CHEBI:58145"/>
        <dbReference type="ChEBI" id="CHEBI:82748"/>
        <dbReference type="ChEBI" id="CHEBI:83545"/>
        <dbReference type="ChEBI" id="CHEBI:456215"/>
        <dbReference type="EC" id="6.3.4.22"/>
    </reaction>
</comment>
<evidence type="ECO:0000256" key="5">
    <source>
        <dbReference type="ARBA" id="ARBA00022840"/>
    </source>
</evidence>
<evidence type="ECO:0000313" key="10">
    <source>
        <dbReference type="EMBL" id="AFU60504.1"/>
    </source>
</evidence>
<dbReference type="Proteomes" id="UP000008037">
    <property type="component" value="Chromosome"/>
</dbReference>
<dbReference type="PATRIC" id="fig|1237085.11.peg.3599"/>
<dbReference type="Gene3D" id="3.30.70.2200">
    <property type="match status" value="1"/>
</dbReference>
<gene>
    <name evidence="6" type="primary">tiaS</name>
    <name evidence="10" type="ordered locus">Ngar_c35910</name>
</gene>
<evidence type="ECO:0000256" key="4">
    <source>
        <dbReference type="ARBA" id="ARBA00022741"/>
    </source>
</evidence>
<dbReference type="AlphaFoldDB" id="K0IP49"/>
<dbReference type="Pfam" id="PF22641">
    <property type="entry name" value="TiaS_TCKD"/>
    <property type="match status" value="1"/>
</dbReference>
<keyword evidence="1 6" id="KW-0963">Cytoplasm</keyword>
<evidence type="ECO:0000256" key="6">
    <source>
        <dbReference type="HAMAP-Rule" id="MF_01892"/>
    </source>
</evidence>
<feature type="domain" description="TiaS-like TCKD" evidence="8">
    <location>
        <begin position="8"/>
        <end position="67"/>
    </location>
</feature>
<keyword evidence="2 6" id="KW-0436">Ligase</keyword>
<dbReference type="GO" id="GO:0005524">
    <property type="term" value="F:ATP binding"/>
    <property type="evidence" value="ECO:0007669"/>
    <property type="project" value="UniProtKB-KW"/>
</dbReference>
<keyword evidence="4 6" id="KW-0547">Nucleotide-binding</keyword>
<evidence type="ECO:0000259" key="9">
    <source>
        <dbReference type="Pfam" id="PF23783"/>
    </source>
</evidence>
<evidence type="ECO:0000259" key="8">
    <source>
        <dbReference type="Pfam" id="PF22641"/>
    </source>
</evidence>
<dbReference type="InterPro" id="IPR055394">
    <property type="entry name" value="Zn_ribbon_TiaS"/>
</dbReference>
<proteinExistence type="inferred from homology"/>
<dbReference type="HOGENOM" id="CLU_675459_0_0_2"/>
<evidence type="ECO:0000256" key="1">
    <source>
        <dbReference type="ARBA" id="ARBA00022490"/>
    </source>
</evidence>
<dbReference type="Pfam" id="PF23783">
    <property type="entry name" value="Zn_ribbon_TiaS"/>
    <property type="match status" value="1"/>
</dbReference>
<keyword evidence="11" id="KW-1185">Reference proteome</keyword>
<evidence type="ECO:0000256" key="2">
    <source>
        <dbReference type="ARBA" id="ARBA00022598"/>
    </source>
</evidence>
<protein>
    <recommendedName>
        <fullName evidence="6">tRNA(Ile2) 2-agmatinylcytidine synthetase TiaS</fullName>
        <shortName evidence="6">tRNA(Ile2)-agm2C synthetase</shortName>
        <ecNumber evidence="6">6.3.4.22</ecNumber>
    </recommendedName>
    <alternativeName>
        <fullName evidence="6">tRNA(Ile2) agmatidine synthetase</fullName>
    </alternativeName>
</protein>
<comment type="similarity">
    <text evidence="6">Belongs to the TiaS family.</text>
</comment>
<dbReference type="EC" id="6.3.4.22" evidence="6"/>
<sequence length="432" mass="47356">MHVQTLHVAFDDTDSRTGRCTTHLAFKVVEHLKKEEGAKLVDYPLLIRLNPNIPWKTRGNGAVCLRLQVQDAGRVIDHIRQAVEEGSAIGSGANPGVAFLQSDSVPAELQKFSALAMCDVLSRQMAEKVAKAAGVQYSTFGNGQGLVGSLGALGCLLDGDHTYELIAYRKPENCGLPRVVDKERVIKFSADTYPNTFNNYDRNHGRVLITPHGADPVFFGVRGESPEVVASALPALQPLEEELDGWTIFRSNQGTNMHLQNEIRVAGAKAYTAGHVKCRVSGKPYAIEGGHVIFTVEQDDGAEMPAAVYEPTGLAKVAIKLEAGDLIEIGVGVRKGTTKHPKILNVEYLSVLELAPAFDVLNPVCKMCGKRMKSEGRNKGYQCDRCKHRDVNAKKIFVPREREIKTGLYIPTPKAHRHLTKPLQRYGIEKSS</sequence>
<evidence type="ECO:0000313" key="11">
    <source>
        <dbReference type="Proteomes" id="UP000008037"/>
    </source>
</evidence>
<comment type="function">
    <text evidence="6">ATP-dependent agmatine transferase that catalyzes the formation of 2-agmatinylcytidine (agm2C) at the wobble position (C34) of tRNA(Ile2), converting the codon specificity from AUG to AUA.</text>
</comment>
<evidence type="ECO:0000259" key="7">
    <source>
        <dbReference type="Pfam" id="PF08489"/>
    </source>
</evidence>
<dbReference type="STRING" id="1237085.Ngar_c35910"/>
<keyword evidence="5 6" id="KW-0067">ATP-binding</keyword>
<feature type="domain" description="TiaS FLD" evidence="7">
    <location>
        <begin position="143"/>
        <end position="258"/>
    </location>
</feature>
<dbReference type="Gene3D" id="2.40.50.1010">
    <property type="match status" value="1"/>
</dbReference>
<reference evidence="10 11" key="1">
    <citation type="journal article" date="2012" name="Environ. Microbiol.">
        <title>The genome of the ammonia-oxidizing Candidatus Nitrososphaera gargensis: insights into metabolic versatility and environmental adaptations.</title>
        <authorList>
            <person name="Spang A."/>
            <person name="Poehlein A."/>
            <person name="Offre P."/>
            <person name="Zumbragel S."/>
            <person name="Haider S."/>
            <person name="Rychlik N."/>
            <person name="Nowka B."/>
            <person name="Schmeisser C."/>
            <person name="Lebedeva E.V."/>
            <person name="Rattei T."/>
            <person name="Bohm C."/>
            <person name="Schmid M."/>
            <person name="Galushko A."/>
            <person name="Hatzenpichler R."/>
            <person name="Weinmaier T."/>
            <person name="Daniel R."/>
            <person name="Schleper C."/>
            <person name="Spieck E."/>
            <person name="Streit W."/>
            <person name="Wagner M."/>
        </authorList>
    </citation>
    <scope>NUCLEOTIDE SEQUENCE [LARGE SCALE GENOMIC DNA]</scope>
    <source>
        <strain evidence="11">Ga9.2</strain>
    </source>
</reference>
<accession>K0IP49</accession>
<evidence type="ECO:0000256" key="3">
    <source>
        <dbReference type="ARBA" id="ARBA00022694"/>
    </source>
</evidence>
<dbReference type="PANTHER" id="PTHR40705">
    <property type="entry name" value="TRNA(ILE2) 2-AGMATINYLCYTIDINE SYNTHETASE TIAS"/>
    <property type="match status" value="1"/>
</dbReference>
<comment type="subcellular location">
    <subcellularLocation>
        <location evidence="6">Cytoplasm</location>
    </subcellularLocation>
</comment>
<dbReference type="GO" id="GO:0016879">
    <property type="term" value="F:ligase activity, forming carbon-nitrogen bonds"/>
    <property type="evidence" value="ECO:0007669"/>
    <property type="project" value="UniProtKB-UniRule"/>
</dbReference>